<organism evidence="13 14">
    <name type="scientific">Caerostris darwini</name>
    <dbReference type="NCBI Taxonomy" id="1538125"/>
    <lineage>
        <taxon>Eukaryota</taxon>
        <taxon>Metazoa</taxon>
        <taxon>Ecdysozoa</taxon>
        <taxon>Arthropoda</taxon>
        <taxon>Chelicerata</taxon>
        <taxon>Arachnida</taxon>
        <taxon>Araneae</taxon>
        <taxon>Araneomorphae</taxon>
        <taxon>Entelegynae</taxon>
        <taxon>Araneoidea</taxon>
        <taxon>Araneidae</taxon>
        <taxon>Caerostris</taxon>
    </lineage>
</organism>
<evidence type="ECO:0000256" key="10">
    <source>
        <dbReference type="ARBA" id="ARBA00023204"/>
    </source>
</evidence>
<dbReference type="GO" id="GO:0030915">
    <property type="term" value="C:Smc5-Smc6 complex"/>
    <property type="evidence" value="ECO:0007669"/>
    <property type="project" value="TreeGrafter"/>
</dbReference>
<keyword evidence="4" id="KW-0158">Chromosome</keyword>
<reference evidence="13 14" key="1">
    <citation type="submission" date="2021-06" db="EMBL/GenBank/DDBJ databases">
        <title>Caerostris darwini draft genome.</title>
        <authorList>
            <person name="Kono N."/>
            <person name="Arakawa K."/>
        </authorList>
    </citation>
    <scope>NUCLEOTIDE SEQUENCE [LARGE SCALE GENOMIC DNA]</scope>
</reference>
<evidence type="ECO:0000256" key="1">
    <source>
        <dbReference type="ARBA" id="ARBA00004123"/>
    </source>
</evidence>
<comment type="subcellular location">
    <subcellularLocation>
        <location evidence="2">Chromosome</location>
    </subcellularLocation>
    <subcellularLocation>
        <location evidence="1">Nucleus</location>
    </subcellularLocation>
</comment>
<protein>
    <submittedName>
        <fullName evidence="13">Structural maintenance of chromosomes protein 6</fullName>
    </submittedName>
</protein>
<dbReference type="PANTHER" id="PTHR19306:SF6">
    <property type="entry name" value="STRUCTURAL MAINTENANCE OF CHROMOSOMES PROTEIN 6"/>
    <property type="match status" value="1"/>
</dbReference>
<gene>
    <name evidence="13" type="primary">Smc6</name>
    <name evidence="13" type="ORF">CDAR_424741</name>
</gene>
<proteinExistence type="inferred from homology"/>
<evidence type="ECO:0000256" key="7">
    <source>
        <dbReference type="ARBA" id="ARBA00022840"/>
    </source>
</evidence>
<evidence type="ECO:0000256" key="2">
    <source>
        <dbReference type="ARBA" id="ARBA00004286"/>
    </source>
</evidence>
<dbReference type="AlphaFoldDB" id="A0AAV4WFC0"/>
<dbReference type="GO" id="GO:0000724">
    <property type="term" value="P:double-strand break repair via homologous recombination"/>
    <property type="evidence" value="ECO:0007669"/>
    <property type="project" value="TreeGrafter"/>
</dbReference>
<keyword evidence="5" id="KW-0547">Nucleotide-binding</keyword>
<evidence type="ECO:0000256" key="6">
    <source>
        <dbReference type="ARBA" id="ARBA00022763"/>
    </source>
</evidence>
<evidence type="ECO:0000313" key="13">
    <source>
        <dbReference type="EMBL" id="GIY80549.1"/>
    </source>
</evidence>
<keyword evidence="7" id="KW-0067">ATP-binding</keyword>
<keyword evidence="9" id="KW-0233">DNA recombination</keyword>
<feature type="coiled-coil region" evidence="12">
    <location>
        <begin position="158"/>
        <end position="347"/>
    </location>
</feature>
<name>A0AAV4WFC0_9ARAC</name>
<comment type="caution">
    <text evidence="13">The sequence shown here is derived from an EMBL/GenBank/DDBJ whole genome shotgun (WGS) entry which is preliminary data.</text>
</comment>
<evidence type="ECO:0000256" key="9">
    <source>
        <dbReference type="ARBA" id="ARBA00023172"/>
    </source>
</evidence>
<evidence type="ECO:0000256" key="8">
    <source>
        <dbReference type="ARBA" id="ARBA00023054"/>
    </source>
</evidence>
<evidence type="ECO:0000256" key="3">
    <source>
        <dbReference type="ARBA" id="ARBA00006793"/>
    </source>
</evidence>
<keyword evidence="6" id="KW-0227">DNA damage</keyword>
<dbReference type="Proteomes" id="UP001054837">
    <property type="component" value="Unassembled WGS sequence"/>
</dbReference>
<evidence type="ECO:0000313" key="14">
    <source>
        <dbReference type="Proteomes" id="UP001054837"/>
    </source>
</evidence>
<dbReference type="SUPFAM" id="SSF52540">
    <property type="entry name" value="P-loop containing nucleoside triphosphate hydrolases"/>
    <property type="match status" value="1"/>
</dbReference>
<sequence length="569" mass="66145">MFSLFLELKEPKWADAVDLAIGGRNLLNSFCVDNHSDSKILRNILMKYYSNIPSIIVSPFESQVFDVRGHEAHSLFPTVLDMLTIKNPVVANCLIDQAAIEKKILVEDRNEMKNLLQVCPQNCRSAYFLNCDQICYEPTRLYSAGNFRPRSNLTAIRLEDIKILEEALQKEREAVETKKVTLQKLPLELNELSTEIKDLNNKIGRLSTRLKLNYSEIKELQYAEKLKDVNCLLEDLQLMQSQYETKQAEIDKYTEKVSELEKKKKENEHELNTKKILLQSCCNSYKKYCSEVKTLQKNQDTINIAKERLKTELKTHEKKCVTCLNKLNELIEKTDNSRSNAEQFSERINTVRSVEEIKHLIKETKKVIELQSDCDREDIKNKYNQKLEALQIAEHELERIEEDLKLINEMLRKRKSKISQIITESERYIQYIFTSILNGNGYTGSLEFDDTNKKLKMVVAPTKSCRGRNNHNSLSGGERSFVTIAFLIALWENSRMPFKILDEYDVFMDSSNRQLSFKLLNKKAKTMKKTQFIFLSPLDLPQIEDSSLVEIIRMAPPKRKHNETAVDTE</sequence>
<dbReference type="InterPro" id="IPR027417">
    <property type="entry name" value="P-loop_NTPase"/>
</dbReference>
<dbReference type="EMBL" id="BPLQ01014520">
    <property type="protein sequence ID" value="GIY80549.1"/>
    <property type="molecule type" value="Genomic_DNA"/>
</dbReference>
<keyword evidence="14" id="KW-1185">Reference proteome</keyword>
<evidence type="ECO:0000256" key="11">
    <source>
        <dbReference type="ARBA" id="ARBA00023242"/>
    </source>
</evidence>
<dbReference type="GO" id="GO:0003684">
    <property type="term" value="F:damaged DNA binding"/>
    <property type="evidence" value="ECO:0007669"/>
    <property type="project" value="TreeGrafter"/>
</dbReference>
<keyword evidence="10" id="KW-0234">DNA repair</keyword>
<dbReference type="PANTHER" id="PTHR19306">
    <property type="entry name" value="STRUCTURAL MAINTENANCE OF CHROMOSOMES 5,6 SMC5, SMC6"/>
    <property type="match status" value="1"/>
</dbReference>
<comment type="similarity">
    <text evidence="3">Belongs to the SMC family. SMC6 subfamily.</text>
</comment>
<dbReference type="GO" id="GO:0005634">
    <property type="term" value="C:nucleus"/>
    <property type="evidence" value="ECO:0007669"/>
    <property type="project" value="UniProtKB-SubCell"/>
</dbReference>
<dbReference type="GO" id="GO:0035861">
    <property type="term" value="C:site of double-strand break"/>
    <property type="evidence" value="ECO:0007669"/>
    <property type="project" value="TreeGrafter"/>
</dbReference>
<dbReference type="Gene3D" id="3.40.50.300">
    <property type="entry name" value="P-loop containing nucleotide triphosphate hydrolases"/>
    <property type="match status" value="1"/>
</dbReference>
<feature type="coiled-coil region" evidence="12">
    <location>
        <begin position="376"/>
        <end position="417"/>
    </location>
</feature>
<evidence type="ECO:0000256" key="12">
    <source>
        <dbReference type="SAM" id="Coils"/>
    </source>
</evidence>
<dbReference type="GO" id="GO:0005524">
    <property type="term" value="F:ATP binding"/>
    <property type="evidence" value="ECO:0007669"/>
    <property type="project" value="UniProtKB-KW"/>
</dbReference>
<keyword evidence="8 12" id="KW-0175">Coiled coil</keyword>
<evidence type="ECO:0000256" key="5">
    <source>
        <dbReference type="ARBA" id="ARBA00022741"/>
    </source>
</evidence>
<evidence type="ECO:0000256" key="4">
    <source>
        <dbReference type="ARBA" id="ARBA00022454"/>
    </source>
</evidence>
<dbReference type="GO" id="GO:0003697">
    <property type="term" value="F:single-stranded DNA binding"/>
    <property type="evidence" value="ECO:0007669"/>
    <property type="project" value="TreeGrafter"/>
</dbReference>
<keyword evidence="11" id="KW-0539">Nucleus</keyword>
<accession>A0AAV4WFC0</accession>